<dbReference type="PANTHER" id="PTHR37691">
    <property type="entry name" value="BLR3518 PROTEIN"/>
    <property type="match status" value="1"/>
</dbReference>
<dbReference type="Proteomes" id="UP001597533">
    <property type="component" value="Unassembled WGS sequence"/>
</dbReference>
<evidence type="ECO:0000313" key="3">
    <source>
        <dbReference type="Proteomes" id="UP001597533"/>
    </source>
</evidence>
<dbReference type="InterPro" id="IPR003787">
    <property type="entry name" value="Sulphur_relay_DsrE/F-like"/>
</dbReference>
<keyword evidence="1" id="KW-0732">Signal</keyword>
<dbReference type="RefSeq" id="WP_183489265.1">
    <property type="nucleotide sequence ID" value="NZ_JBHUOV010000015.1"/>
</dbReference>
<dbReference type="PANTHER" id="PTHR37691:SF1">
    <property type="entry name" value="BLR3518 PROTEIN"/>
    <property type="match status" value="1"/>
</dbReference>
<dbReference type="Gene3D" id="3.40.1260.10">
    <property type="entry name" value="DsrEFH-like"/>
    <property type="match status" value="1"/>
</dbReference>
<dbReference type="Pfam" id="PF02635">
    <property type="entry name" value="DsrE"/>
    <property type="match status" value="1"/>
</dbReference>
<evidence type="ECO:0000256" key="1">
    <source>
        <dbReference type="SAM" id="SignalP"/>
    </source>
</evidence>
<accession>A0ABW5WQG1</accession>
<reference evidence="3" key="1">
    <citation type="journal article" date="2019" name="Int. J. Syst. Evol. Microbiol.">
        <title>The Global Catalogue of Microorganisms (GCM) 10K type strain sequencing project: providing services to taxonomists for standard genome sequencing and annotation.</title>
        <authorList>
            <consortium name="The Broad Institute Genomics Platform"/>
            <consortium name="The Broad Institute Genome Sequencing Center for Infectious Disease"/>
            <person name="Wu L."/>
            <person name="Ma J."/>
        </authorList>
    </citation>
    <scope>NUCLEOTIDE SEQUENCE [LARGE SCALE GENOMIC DNA]</scope>
    <source>
        <strain evidence="3">KCTC 32141</strain>
    </source>
</reference>
<protein>
    <submittedName>
        <fullName evidence="2">DsrE family protein</fullName>
    </submittedName>
</protein>
<sequence length="137" mass="15326">MKNYINLIIAFLISISTFAQEKPVKIVFDVTSNDTIVHQSTIRHVKAMSKAYPESEFEVVMYSGSIDMVLKEKSSVAFDLEVLAKNENITFVICEGTMKRHKIDASEIIPGVTSVPDGILEIIQKQAEGWGYIKEGQ</sequence>
<comment type="caution">
    <text evidence="2">The sequence shown here is derived from an EMBL/GenBank/DDBJ whole genome shotgun (WGS) entry which is preliminary data.</text>
</comment>
<feature type="chain" id="PRO_5046048010" evidence="1">
    <location>
        <begin position="20"/>
        <end position="137"/>
    </location>
</feature>
<gene>
    <name evidence="2" type="ORF">ACFS5M_13450</name>
</gene>
<proteinExistence type="predicted"/>
<dbReference type="EMBL" id="JBHUOV010000015">
    <property type="protein sequence ID" value="MFD2824682.1"/>
    <property type="molecule type" value="Genomic_DNA"/>
</dbReference>
<evidence type="ECO:0000313" key="2">
    <source>
        <dbReference type="EMBL" id="MFD2824682.1"/>
    </source>
</evidence>
<keyword evidence="3" id="KW-1185">Reference proteome</keyword>
<dbReference type="InterPro" id="IPR027396">
    <property type="entry name" value="DsrEFH-like"/>
</dbReference>
<name>A0ABW5WQG1_9FLAO</name>
<feature type="signal peptide" evidence="1">
    <location>
        <begin position="1"/>
        <end position="19"/>
    </location>
</feature>
<organism evidence="2 3">
    <name type="scientific">Lacinutrix iliipiscaria</name>
    <dbReference type="NCBI Taxonomy" id="1230532"/>
    <lineage>
        <taxon>Bacteria</taxon>
        <taxon>Pseudomonadati</taxon>
        <taxon>Bacteroidota</taxon>
        <taxon>Flavobacteriia</taxon>
        <taxon>Flavobacteriales</taxon>
        <taxon>Flavobacteriaceae</taxon>
        <taxon>Lacinutrix</taxon>
    </lineage>
</organism>
<dbReference type="SUPFAM" id="SSF75169">
    <property type="entry name" value="DsrEFH-like"/>
    <property type="match status" value="1"/>
</dbReference>